<proteinExistence type="predicted"/>
<gene>
    <name evidence="2" type="ORF">NQ318_009946</name>
</gene>
<dbReference type="EMBL" id="JAPWTK010000295">
    <property type="protein sequence ID" value="KAJ8943255.1"/>
    <property type="molecule type" value="Genomic_DNA"/>
</dbReference>
<keyword evidence="1" id="KW-0732">Signal</keyword>
<dbReference type="AlphaFoldDB" id="A0AAV8XX41"/>
<reference evidence="2" key="1">
    <citation type="journal article" date="2023" name="Insect Mol. Biol.">
        <title>Genome sequencing provides insights into the evolution of gene families encoding plant cell wall-degrading enzymes in longhorned beetles.</title>
        <authorList>
            <person name="Shin N.R."/>
            <person name="Okamura Y."/>
            <person name="Kirsch R."/>
            <person name="Pauchet Y."/>
        </authorList>
    </citation>
    <scope>NUCLEOTIDE SEQUENCE</scope>
    <source>
        <strain evidence="2">AMC_N1</strain>
    </source>
</reference>
<comment type="caution">
    <text evidence="2">The sequence shown here is derived from an EMBL/GenBank/DDBJ whole genome shotgun (WGS) entry which is preliminary data.</text>
</comment>
<evidence type="ECO:0000256" key="1">
    <source>
        <dbReference type="SAM" id="SignalP"/>
    </source>
</evidence>
<keyword evidence="3" id="KW-1185">Reference proteome</keyword>
<feature type="chain" id="PRO_5043350512" evidence="1">
    <location>
        <begin position="29"/>
        <end position="152"/>
    </location>
</feature>
<protein>
    <submittedName>
        <fullName evidence="2">Uncharacterized protein</fullName>
    </submittedName>
</protein>
<name>A0AAV8XX41_9CUCU</name>
<sequence length="152" mass="17429">MPTKTSKATVLILVYVTLRNIIVHLNLACSNKNCFKTIFCNYFTQTQYVFEIKDTTNNCSVFFVPIPLLLNTNKMYAHQCSHFQSQTGNILQYKEFSVCLVSFETIGEALLKLDIIRKSFNIKSLSLEDNLDMCSFAWTLLNCVCLNQSNKN</sequence>
<dbReference type="Proteomes" id="UP001162162">
    <property type="component" value="Unassembled WGS sequence"/>
</dbReference>
<feature type="non-terminal residue" evidence="2">
    <location>
        <position position="152"/>
    </location>
</feature>
<evidence type="ECO:0000313" key="2">
    <source>
        <dbReference type="EMBL" id="KAJ8943255.1"/>
    </source>
</evidence>
<accession>A0AAV8XX41</accession>
<evidence type="ECO:0000313" key="3">
    <source>
        <dbReference type="Proteomes" id="UP001162162"/>
    </source>
</evidence>
<organism evidence="2 3">
    <name type="scientific">Aromia moschata</name>
    <dbReference type="NCBI Taxonomy" id="1265417"/>
    <lineage>
        <taxon>Eukaryota</taxon>
        <taxon>Metazoa</taxon>
        <taxon>Ecdysozoa</taxon>
        <taxon>Arthropoda</taxon>
        <taxon>Hexapoda</taxon>
        <taxon>Insecta</taxon>
        <taxon>Pterygota</taxon>
        <taxon>Neoptera</taxon>
        <taxon>Endopterygota</taxon>
        <taxon>Coleoptera</taxon>
        <taxon>Polyphaga</taxon>
        <taxon>Cucujiformia</taxon>
        <taxon>Chrysomeloidea</taxon>
        <taxon>Cerambycidae</taxon>
        <taxon>Cerambycinae</taxon>
        <taxon>Callichromatini</taxon>
        <taxon>Aromia</taxon>
    </lineage>
</organism>
<feature type="signal peptide" evidence="1">
    <location>
        <begin position="1"/>
        <end position="28"/>
    </location>
</feature>